<keyword evidence="2 8" id="KW-1277">Toxin-antitoxin system</keyword>
<dbReference type="InterPro" id="IPR002716">
    <property type="entry name" value="PIN_dom"/>
</dbReference>
<evidence type="ECO:0000256" key="1">
    <source>
        <dbReference type="ARBA" id="ARBA00001946"/>
    </source>
</evidence>
<evidence type="ECO:0000256" key="4">
    <source>
        <dbReference type="ARBA" id="ARBA00022723"/>
    </source>
</evidence>
<keyword evidence="11" id="KW-1185">Reference proteome</keyword>
<proteinExistence type="inferred from homology"/>
<evidence type="ECO:0000256" key="5">
    <source>
        <dbReference type="ARBA" id="ARBA00022801"/>
    </source>
</evidence>
<evidence type="ECO:0000256" key="2">
    <source>
        <dbReference type="ARBA" id="ARBA00022649"/>
    </source>
</evidence>
<dbReference type="Gene3D" id="3.40.50.1010">
    <property type="entry name" value="5'-nuclease"/>
    <property type="match status" value="1"/>
</dbReference>
<dbReference type="EC" id="3.1.-.-" evidence="8"/>
<comment type="cofactor">
    <cofactor evidence="1 8">
        <name>Mg(2+)</name>
        <dbReference type="ChEBI" id="CHEBI:18420"/>
    </cofactor>
</comment>
<dbReference type="InterPro" id="IPR029060">
    <property type="entry name" value="PIN-like_dom_sf"/>
</dbReference>
<evidence type="ECO:0000313" key="10">
    <source>
        <dbReference type="EMBL" id="EIC21323.1"/>
    </source>
</evidence>
<dbReference type="PANTHER" id="PTHR33653:SF1">
    <property type="entry name" value="RIBONUCLEASE VAPC2"/>
    <property type="match status" value="1"/>
</dbReference>
<feature type="binding site" evidence="8">
    <location>
        <position position="10"/>
    </location>
    <ligand>
        <name>Mg(2+)</name>
        <dbReference type="ChEBI" id="CHEBI:18420"/>
    </ligand>
</feature>
<dbReference type="STRING" id="631362.Thi970DRAFT_01527"/>
<reference evidence="11" key="1">
    <citation type="submission" date="2011-06" db="EMBL/GenBank/DDBJ databases">
        <authorList>
            <consortium name="US DOE Joint Genome Institute (JGI-PGF)"/>
            <person name="Lucas S."/>
            <person name="Han J."/>
            <person name="Lapidus A."/>
            <person name="Cheng J.-F."/>
            <person name="Goodwin L."/>
            <person name="Pitluck S."/>
            <person name="Peters L."/>
            <person name="Land M.L."/>
            <person name="Hauser L."/>
            <person name="Vogl K."/>
            <person name="Liu Z."/>
            <person name="Overmann J."/>
            <person name="Frigaard N.-U."/>
            <person name="Bryant D.A."/>
            <person name="Woyke T.J."/>
        </authorList>
    </citation>
    <scope>NUCLEOTIDE SEQUENCE [LARGE SCALE GENOMIC DNA]</scope>
    <source>
        <strain evidence="11">970</strain>
    </source>
</reference>
<dbReference type="InterPro" id="IPR050556">
    <property type="entry name" value="Type_II_TA_system_RNase"/>
</dbReference>
<comment type="similarity">
    <text evidence="7 8">Belongs to the PINc/VapC protein family.</text>
</comment>
<keyword evidence="6 8" id="KW-0460">Magnesium</keyword>
<reference evidence="10 11" key="2">
    <citation type="submission" date="2011-11" db="EMBL/GenBank/DDBJ databases">
        <authorList>
            <consortium name="US DOE Joint Genome Institute"/>
            <person name="Lucas S."/>
            <person name="Han J."/>
            <person name="Lapidus A."/>
            <person name="Cheng J.-F."/>
            <person name="Goodwin L."/>
            <person name="Pitluck S."/>
            <person name="Peters L."/>
            <person name="Ovchinnikova G."/>
            <person name="Zhang X."/>
            <person name="Detter J.C."/>
            <person name="Han C."/>
            <person name="Tapia R."/>
            <person name="Land M."/>
            <person name="Hauser L."/>
            <person name="Kyrpides N."/>
            <person name="Ivanova N."/>
            <person name="Pagani I."/>
            <person name="Vogl K."/>
            <person name="Liu Z."/>
            <person name="Overmann J."/>
            <person name="Frigaard N.-U."/>
            <person name="Bryant D."/>
            <person name="Woyke T."/>
        </authorList>
    </citation>
    <scope>NUCLEOTIDE SEQUENCE [LARGE SCALE GENOMIC DNA]</scope>
    <source>
        <strain evidence="10 11">970</strain>
    </source>
</reference>
<keyword evidence="3 8" id="KW-0540">Nuclease</keyword>
<dbReference type="HAMAP" id="MF_00265">
    <property type="entry name" value="VapC_Nob1"/>
    <property type="match status" value="1"/>
</dbReference>
<evidence type="ECO:0000259" key="9">
    <source>
        <dbReference type="Pfam" id="PF01850"/>
    </source>
</evidence>
<comment type="function">
    <text evidence="8">Toxic component of a toxin-antitoxin (TA) system. An RNase.</text>
</comment>
<evidence type="ECO:0000256" key="8">
    <source>
        <dbReference type="HAMAP-Rule" id="MF_00265"/>
    </source>
</evidence>
<dbReference type="GO" id="GO:0000287">
    <property type="term" value="F:magnesium ion binding"/>
    <property type="evidence" value="ECO:0007669"/>
    <property type="project" value="UniProtKB-UniRule"/>
</dbReference>
<keyword evidence="5 8" id="KW-0378">Hydrolase</keyword>
<keyword evidence="4 8" id="KW-0479">Metal-binding</keyword>
<dbReference type="Proteomes" id="UP000002964">
    <property type="component" value="Unassembled WGS sequence"/>
</dbReference>
<name>H8Z0U1_9GAMM</name>
<sequence length="140" mass="15075">MASAIDLVVDTSALVAILTGEADACALLERLKLARRIVLCAANRTELLLVMQARFGSVGADRAKQFLALEEIQTQPLDEKLADGAAMAYRRFGKGRHPAGLNFGDCFSYALAEHAGAPLLFKGDDFSRTDIRSALAEDFS</sequence>
<dbReference type="CDD" id="cd09871">
    <property type="entry name" value="PIN_MtVapC28-VapC30-like"/>
    <property type="match status" value="1"/>
</dbReference>
<dbReference type="GO" id="GO:0016787">
    <property type="term" value="F:hydrolase activity"/>
    <property type="evidence" value="ECO:0007669"/>
    <property type="project" value="UniProtKB-KW"/>
</dbReference>
<evidence type="ECO:0000313" key="11">
    <source>
        <dbReference type="Proteomes" id="UP000002964"/>
    </source>
</evidence>
<dbReference type="HOGENOM" id="CLU_144760_0_0_6"/>
<dbReference type="EMBL" id="JH603169">
    <property type="protein sequence ID" value="EIC21323.1"/>
    <property type="molecule type" value="Genomic_DNA"/>
</dbReference>
<feature type="domain" description="PIN" evidence="9">
    <location>
        <begin position="8"/>
        <end position="130"/>
    </location>
</feature>
<evidence type="ECO:0000256" key="6">
    <source>
        <dbReference type="ARBA" id="ARBA00022842"/>
    </source>
</evidence>
<dbReference type="InterPro" id="IPR022907">
    <property type="entry name" value="VapC_family"/>
</dbReference>
<dbReference type="SUPFAM" id="SSF88723">
    <property type="entry name" value="PIN domain-like"/>
    <property type="match status" value="1"/>
</dbReference>
<accession>H8Z0U1</accession>
<keyword evidence="8" id="KW-0800">Toxin</keyword>
<evidence type="ECO:0000256" key="3">
    <source>
        <dbReference type="ARBA" id="ARBA00022722"/>
    </source>
</evidence>
<dbReference type="Pfam" id="PF01850">
    <property type="entry name" value="PIN"/>
    <property type="match status" value="1"/>
</dbReference>
<dbReference type="AlphaFoldDB" id="H8Z0U1"/>
<organism evidence="10 11">
    <name type="scientific">Thiorhodovibrio frisius</name>
    <dbReference type="NCBI Taxonomy" id="631362"/>
    <lineage>
        <taxon>Bacteria</taxon>
        <taxon>Pseudomonadati</taxon>
        <taxon>Pseudomonadota</taxon>
        <taxon>Gammaproteobacteria</taxon>
        <taxon>Chromatiales</taxon>
        <taxon>Chromatiaceae</taxon>
        <taxon>Thiorhodovibrio</taxon>
    </lineage>
</organism>
<dbReference type="GO" id="GO:0004540">
    <property type="term" value="F:RNA nuclease activity"/>
    <property type="evidence" value="ECO:0007669"/>
    <property type="project" value="InterPro"/>
</dbReference>
<dbReference type="eggNOG" id="COG3742">
    <property type="taxonomic scope" value="Bacteria"/>
</dbReference>
<evidence type="ECO:0000256" key="7">
    <source>
        <dbReference type="ARBA" id="ARBA00038093"/>
    </source>
</evidence>
<dbReference type="PANTHER" id="PTHR33653">
    <property type="entry name" value="RIBONUCLEASE VAPC2"/>
    <property type="match status" value="1"/>
</dbReference>
<dbReference type="GO" id="GO:0090729">
    <property type="term" value="F:toxin activity"/>
    <property type="evidence" value="ECO:0007669"/>
    <property type="project" value="UniProtKB-KW"/>
</dbReference>
<dbReference type="OrthoDB" id="32625at2"/>
<feature type="binding site" evidence="8">
    <location>
        <position position="105"/>
    </location>
    <ligand>
        <name>Mg(2+)</name>
        <dbReference type="ChEBI" id="CHEBI:18420"/>
    </ligand>
</feature>
<gene>
    <name evidence="8" type="primary">vapC</name>
    <name evidence="10" type="ORF">Thi970DRAFT_01527</name>
</gene>
<dbReference type="RefSeq" id="WP_009147908.1">
    <property type="nucleotide sequence ID" value="NZ_JH603169.1"/>
</dbReference>
<protein>
    <recommendedName>
        <fullName evidence="8">Ribonuclease VapC</fullName>
        <shortName evidence="8">RNase VapC</shortName>
        <ecNumber evidence="8">3.1.-.-</ecNumber>
    </recommendedName>
    <alternativeName>
        <fullName evidence="8">Toxin VapC</fullName>
    </alternativeName>
</protein>